<sequence>MIRSRCCAPYLPGGAMPVQPDDRQQWTVKDADDWLDQIVRQLPDLPPLLRYYDDFDDTTRVIEAPASATVFPIHANGRIEYLDFSAYGSGYGMLLRHLFAHLLTESLHVSTVADYIGGARYFSHAEVMGLLVVGPEGSIPRWMALRALDRPVRAYGFAKGLLRMLCHYRLCGWAPGYLEFVSVALPWPANDKYAGVRTGEVFLSVEEEAVIIRYLDETSQTVQAGSEIDLADLCDAVMLLSAYQFGMRPIQIAMLTLRDVRVWQDASDVSPSVHLTFRMAKQRRSRVIKPLPRRVKREWAALPAQLEQAHRAQQHTGAQRFCCVGSASDASTRIAELTERLLGARATATDLRHTAAQRLVDAGANQEELAAFLGHADLATGLVYFDGSPNQAERVNRAMGLSPVYQRVARIAHARFVSSEELSSLKGEQQIAGVPHGLPIAGIGGCTSGQPACPFNPITSCYGCHRFMPVRDASLHREVLAGLRGVVRLFHDASRGEASSPAYLQLQHAIAGVQAILAELEGEAK</sequence>
<dbReference type="STRING" id="190721.ACS15_4425"/>
<dbReference type="PROSITE" id="PS51898">
    <property type="entry name" value="TYR_RECOMBINASE"/>
    <property type="match status" value="1"/>
</dbReference>
<gene>
    <name evidence="1" type="ORF">A9Y76_20770</name>
</gene>
<dbReference type="GO" id="GO:0006310">
    <property type="term" value="P:DNA recombination"/>
    <property type="evidence" value="ECO:0007669"/>
    <property type="project" value="InterPro"/>
</dbReference>
<dbReference type="OrthoDB" id="8368662at2"/>
<dbReference type="GO" id="GO:0015074">
    <property type="term" value="P:DNA integration"/>
    <property type="evidence" value="ECO:0007669"/>
    <property type="project" value="InterPro"/>
</dbReference>
<dbReference type="InterPro" id="IPR002104">
    <property type="entry name" value="Integrase_catalytic"/>
</dbReference>
<keyword evidence="2" id="KW-1185">Reference proteome</keyword>
<dbReference type="GO" id="GO:0003677">
    <property type="term" value="F:DNA binding"/>
    <property type="evidence" value="ECO:0007669"/>
    <property type="project" value="InterPro"/>
</dbReference>
<accession>A0A192A3M0</accession>
<dbReference type="InterPro" id="IPR013762">
    <property type="entry name" value="Integrase-like_cat_sf"/>
</dbReference>
<dbReference type="InterPro" id="IPR011010">
    <property type="entry name" value="DNA_brk_join_enz"/>
</dbReference>
<evidence type="ECO:0000313" key="2">
    <source>
        <dbReference type="Proteomes" id="UP000078572"/>
    </source>
</evidence>
<name>A0A192A3M0_9RALS</name>
<reference evidence="2" key="1">
    <citation type="submission" date="2016-06" db="EMBL/GenBank/DDBJ databases">
        <authorList>
            <person name="Xu Y."/>
            <person name="Nagy A."/>
            <person name="Yan X."/>
            <person name="Kim S.W."/>
            <person name="Haley B."/>
            <person name="Liu N.T."/>
            <person name="Nou X."/>
        </authorList>
    </citation>
    <scope>NUCLEOTIDE SEQUENCE [LARGE SCALE GENOMIC DNA]</scope>
    <source>
        <strain evidence="2">ATCC 49129</strain>
    </source>
</reference>
<dbReference type="CDD" id="cd00397">
    <property type="entry name" value="DNA_BRE_C"/>
    <property type="match status" value="1"/>
</dbReference>
<dbReference type="Gene3D" id="1.10.443.10">
    <property type="entry name" value="Intergrase catalytic core"/>
    <property type="match status" value="1"/>
</dbReference>
<evidence type="ECO:0000313" key="1">
    <source>
        <dbReference type="EMBL" id="ANJ74979.1"/>
    </source>
</evidence>
<dbReference type="EMBL" id="CP016023">
    <property type="protein sequence ID" value="ANJ74979.1"/>
    <property type="molecule type" value="Genomic_DNA"/>
</dbReference>
<organism evidence="1 2">
    <name type="scientific">Ralstonia insidiosa</name>
    <dbReference type="NCBI Taxonomy" id="190721"/>
    <lineage>
        <taxon>Bacteria</taxon>
        <taxon>Pseudomonadati</taxon>
        <taxon>Pseudomonadota</taxon>
        <taxon>Betaproteobacteria</taxon>
        <taxon>Burkholderiales</taxon>
        <taxon>Burkholderiaceae</taxon>
        <taxon>Ralstonia</taxon>
    </lineage>
</organism>
<protein>
    <submittedName>
        <fullName evidence="1">Integrase</fullName>
    </submittedName>
</protein>
<dbReference type="Pfam" id="PF00589">
    <property type="entry name" value="Phage_integrase"/>
    <property type="match status" value="1"/>
</dbReference>
<proteinExistence type="predicted"/>
<dbReference type="SUPFAM" id="SSF56349">
    <property type="entry name" value="DNA breaking-rejoining enzymes"/>
    <property type="match status" value="1"/>
</dbReference>
<dbReference type="AlphaFoldDB" id="A0A192A3M0"/>
<dbReference type="Proteomes" id="UP000078572">
    <property type="component" value="Chromosome 2"/>
</dbReference>